<feature type="region of interest" description="Disordered" evidence="1">
    <location>
        <begin position="160"/>
        <end position="193"/>
    </location>
</feature>
<dbReference type="InParanoid" id="A0A6J2XNK7"/>
<evidence type="ECO:0000313" key="2">
    <source>
        <dbReference type="Proteomes" id="UP000504635"/>
    </source>
</evidence>
<dbReference type="OrthoDB" id="6772657at2759"/>
<dbReference type="AlphaFoldDB" id="A0A6J2XNK7"/>
<dbReference type="GeneID" id="115879478"/>
<organism evidence="2 3">
    <name type="scientific">Sitophilus oryzae</name>
    <name type="common">Rice weevil</name>
    <name type="synonym">Curculio oryzae</name>
    <dbReference type="NCBI Taxonomy" id="7048"/>
    <lineage>
        <taxon>Eukaryota</taxon>
        <taxon>Metazoa</taxon>
        <taxon>Ecdysozoa</taxon>
        <taxon>Arthropoda</taxon>
        <taxon>Hexapoda</taxon>
        <taxon>Insecta</taxon>
        <taxon>Pterygota</taxon>
        <taxon>Neoptera</taxon>
        <taxon>Endopterygota</taxon>
        <taxon>Coleoptera</taxon>
        <taxon>Polyphaga</taxon>
        <taxon>Cucujiformia</taxon>
        <taxon>Curculionidae</taxon>
        <taxon>Dryophthorinae</taxon>
        <taxon>Sitophilus</taxon>
    </lineage>
</organism>
<dbReference type="Proteomes" id="UP000504635">
    <property type="component" value="Unplaced"/>
</dbReference>
<gene>
    <name evidence="3" type="primary">LOC115879478</name>
</gene>
<evidence type="ECO:0000313" key="3">
    <source>
        <dbReference type="RefSeq" id="XP_030752234.1"/>
    </source>
</evidence>
<sequence>MCIGGQQQDLRLATGQVIRHCNSYKYLGMKISKDGTLDEAILERNMQGKKAVSILNGILWDKNITIENKKRIYNSIVKSIITYTSEVWPLKQKAERTLKDTEMDFWRRSVGKSRNDKIPNETIRRQMEHDIVDDIRTQQLLWYRYVQRMEEHRIPKKIYWNPQGRRKRGSHARAGEREKKRREEKKKMSSLTL</sequence>
<accession>A0A6J2XNK7</accession>
<proteinExistence type="predicted"/>
<evidence type="ECO:0000256" key="1">
    <source>
        <dbReference type="SAM" id="MobiDB-lite"/>
    </source>
</evidence>
<dbReference type="KEGG" id="soy:115879478"/>
<dbReference type="PANTHER" id="PTHR47027">
    <property type="entry name" value="REVERSE TRANSCRIPTASE DOMAIN-CONTAINING PROTEIN"/>
    <property type="match status" value="1"/>
</dbReference>
<dbReference type="PANTHER" id="PTHR47027:SF25">
    <property type="entry name" value="REVERSE TRANSCRIPTASE DOMAIN-CONTAINING PROTEIN"/>
    <property type="match status" value="1"/>
</dbReference>
<dbReference type="RefSeq" id="XP_030752234.1">
    <property type="nucleotide sequence ID" value="XM_030896374.1"/>
</dbReference>
<name>A0A6J2XNK7_SITOR</name>
<keyword evidence="2" id="KW-1185">Reference proteome</keyword>
<protein>
    <submittedName>
        <fullName evidence="3">Uncharacterized protein LOC115879478</fullName>
    </submittedName>
</protein>
<reference evidence="3" key="1">
    <citation type="submission" date="2025-08" db="UniProtKB">
        <authorList>
            <consortium name="RefSeq"/>
        </authorList>
    </citation>
    <scope>IDENTIFICATION</scope>
    <source>
        <tissue evidence="3">Gonads</tissue>
    </source>
</reference>